<dbReference type="Pfam" id="PF00206">
    <property type="entry name" value="Lyase_1"/>
    <property type="match status" value="1"/>
</dbReference>
<dbReference type="GO" id="GO:0004018">
    <property type="term" value="F:N6-(1,2-dicarboxyethyl)AMP AMP-lyase (fumarate-forming) activity"/>
    <property type="evidence" value="ECO:0007669"/>
    <property type="project" value="UniProtKB-UniRule"/>
</dbReference>
<dbReference type="FunFam" id="1.10.40.30:FF:000007">
    <property type="entry name" value="Adenylosuccinate lyase"/>
    <property type="match status" value="1"/>
</dbReference>
<comment type="catalytic activity">
    <reaction evidence="8">
        <text>(2S)-2-[5-amino-1-(5-phospho-beta-D-ribosyl)imidazole-4-carboxamido]succinate = 5-amino-1-(5-phospho-beta-D-ribosyl)imidazole-4-carboxamide + fumarate</text>
        <dbReference type="Rhea" id="RHEA:23920"/>
        <dbReference type="ChEBI" id="CHEBI:29806"/>
        <dbReference type="ChEBI" id="CHEBI:58443"/>
        <dbReference type="ChEBI" id="CHEBI:58475"/>
        <dbReference type="EC" id="4.3.2.2"/>
    </reaction>
    <physiologicalReaction direction="left-to-right" evidence="8">
        <dbReference type="Rhea" id="RHEA:23921"/>
    </physiologicalReaction>
</comment>
<comment type="similarity">
    <text evidence="3 12">Belongs to the lyase 1 family. Adenylosuccinate lyase subfamily.</text>
</comment>
<dbReference type="GO" id="GO:0006189">
    <property type="term" value="P:'de novo' IMP biosynthetic process"/>
    <property type="evidence" value="ECO:0007669"/>
    <property type="project" value="UniProtKB-UniPathway"/>
</dbReference>
<dbReference type="GO" id="GO:0005829">
    <property type="term" value="C:cytosol"/>
    <property type="evidence" value="ECO:0007669"/>
    <property type="project" value="TreeGrafter"/>
</dbReference>
<dbReference type="AlphaFoldDB" id="A0A326UDY6"/>
<evidence type="ECO:0000259" key="13">
    <source>
        <dbReference type="SMART" id="SM00998"/>
    </source>
</evidence>
<dbReference type="PRINTS" id="PR00145">
    <property type="entry name" value="ARGSUCLYASE"/>
</dbReference>
<dbReference type="InterPro" id="IPR000362">
    <property type="entry name" value="Fumarate_lyase_fam"/>
</dbReference>
<evidence type="ECO:0000256" key="11">
    <source>
        <dbReference type="NCBIfam" id="TIGR00928"/>
    </source>
</evidence>
<dbReference type="FunFam" id="1.20.200.10:FF:000008">
    <property type="entry name" value="Adenylosuccinate lyase"/>
    <property type="match status" value="1"/>
</dbReference>
<organism evidence="14 15">
    <name type="scientific">Thermosporothrix hazakensis</name>
    <dbReference type="NCBI Taxonomy" id="644383"/>
    <lineage>
        <taxon>Bacteria</taxon>
        <taxon>Bacillati</taxon>
        <taxon>Chloroflexota</taxon>
        <taxon>Ktedonobacteria</taxon>
        <taxon>Ktedonobacterales</taxon>
        <taxon>Thermosporotrichaceae</taxon>
        <taxon>Thermosporothrix</taxon>
    </lineage>
</organism>
<reference evidence="14 15" key="1">
    <citation type="submission" date="2018-06" db="EMBL/GenBank/DDBJ databases">
        <title>Genomic Encyclopedia of Archaeal and Bacterial Type Strains, Phase II (KMG-II): from individual species to whole genera.</title>
        <authorList>
            <person name="Goeker M."/>
        </authorList>
    </citation>
    <scope>NUCLEOTIDE SEQUENCE [LARGE SCALE GENOMIC DNA]</scope>
    <source>
        <strain evidence="14 15">ATCC BAA-1881</strain>
    </source>
</reference>
<dbReference type="InterPro" id="IPR020557">
    <property type="entry name" value="Fumarate_lyase_CS"/>
</dbReference>
<evidence type="ECO:0000256" key="8">
    <source>
        <dbReference type="ARBA" id="ARBA00024477"/>
    </source>
</evidence>
<evidence type="ECO:0000256" key="6">
    <source>
        <dbReference type="ARBA" id="ARBA00022755"/>
    </source>
</evidence>
<evidence type="ECO:0000256" key="9">
    <source>
        <dbReference type="ARBA" id="ARBA00030717"/>
    </source>
</evidence>
<dbReference type="PRINTS" id="PR00149">
    <property type="entry name" value="FUMRATELYASE"/>
</dbReference>
<evidence type="ECO:0000256" key="1">
    <source>
        <dbReference type="ARBA" id="ARBA00004706"/>
    </source>
</evidence>
<dbReference type="EC" id="4.3.2.2" evidence="4 11"/>
<evidence type="ECO:0000256" key="3">
    <source>
        <dbReference type="ARBA" id="ARBA00008273"/>
    </source>
</evidence>
<dbReference type="InterPro" id="IPR004769">
    <property type="entry name" value="Pur_lyase"/>
</dbReference>
<dbReference type="CDD" id="cd01360">
    <property type="entry name" value="Adenylsuccinate_lyase_1"/>
    <property type="match status" value="1"/>
</dbReference>
<dbReference type="Gene3D" id="1.10.40.30">
    <property type="entry name" value="Fumarase/aspartase (C-terminal domain)"/>
    <property type="match status" value="1"/>
</dbReference>
<evidence type="ECO:0000313" key="15">
    <source>
        <dbReference type="Proteomes" id="UP000248806"/>
    </source>
</evidence>
<gene>
    <name evidence="14" type="ORF">EI42_00879</name>
</gene>
<dbReference type="RefSeq" id="WP_111319166.1">
    <property type="nucleotide sequence ID" value="NZ_BIFX01000001.1"/>
</dbReference>
<dbReference type="OrthoDB" id="9768878at2"/>
<dbReference type="PANTHER" id="PTHR43172">
    <property type="entry name" value="ADENYLOSUCCINATE LYASE"/>
    <property type="match status" value="1"/>
</dbReference>
<evidence type="ECO:0000256" key="5">
    <source>
        <dbReference type="ARBA" id="ARBA00017058"/>
    </source>
</evidence>
<dbReference type="InterPro" id="IPR019468">
    <property type="entry name" value="AdenyloSucc_lyase_C"/>
</dbReference>
<protein>
    <recommendedName>
        <fullName evidence="5 11">Adenylosuccinate lyase</fullName>
        <shortName evidence="12">ASL</shortName>
        <ecNumber evidence="4 11">4.3.2.2</ecNumber>
    </recommendedName>
    <alternativeName>
        <fullName evidence="9 12">Adenylosuccinase</fullName>
    </alternativeName>
</protein>
<comment type="pathway">
    <text evidence="1 12">Purine metabolism; IMP biosynthesis via de novo pathway; 5-amino-1-(5-phospho-D-ribosyl)imidazole-4-carboxamide from 5-amino-1-(5-phospho-D-ribosyl)imidazole-4-carboxylate: step 2/2.</text>
</comment>
<sequence>MIERYSLPEMANLWTNKHKTDKWLEVELLVCEGWTREGVIPPEAMEKIRQARYNEKRMQEIEKETHHDVISFLRSIQEQLGPEGRFIHLGLTSSDVLDTGLAVQIKEAGQVLTAALSKLTAAVGEAAKKYKYTLMAGRTHGIHAEPITFGLKLALWMDELRRHQKRLAAALEQVSVGKISGAVGTHATIPPQIEEFVCEKLGLGVAPISNQVVQRDRHAHFLTTLALLGSSLEKMAQEIRHLQRTELSEAFEPFGSGQQGSSAMPHKRNPELCERICGLARVLRGYSVTAMENVALWHERDISHSSAERIIIPDACILLHYLLSIFTNVIEGLQVDEERMKANLNMTGGLVFSQRILLALIDKGVGRQEAYKMVQRNAKKVWAQASQGPIQGPALLNELSNDAEVTQHLSRAELEELTNTDFYLKYIDTSFKRVGLE</sequence>
<dbReference type="SUPFAM" id="SSF48557">
    <property type="entry name" value="L-aspartase-like"/>
    <property type="match status" value="1"/>
</dbReference>
<evidence type="ECO:0000256" key="10">
    <source>
        <dbReference type="ARBA" id="ARBA00049115"/>
    </source>
</evidence>
<dbReference type="Proteomes" id="UP000248806">
    <property type="component" value="Unassembled WGS sequence"/>
</dbReference>
<dbReference type="PROSITE" id="PS00163">
    <property type="entry name" value="FUMARATE_LYASES"/>
    <property type="match status" value="1"/>
</dbReference>
<comment type="catalytic activity">
    <reaction evidence="10">
        <text>N(6)-(1,2-dicarboxyethyl)-AMP = fumarate + AMP</text>
        <dbReference type="Rhea" id="RHEA:16853"/>
        <dbReference type="ChEBI" id="CHEBI:29806"/>
        <dbReference type="ChEBI" id="CHEBI:57567"/>
        <dbReference type="ChEBI" id="CHEBI:456215"/>
        <dbReference type="EC" id="4.3.2.2"/>
    </reaction>
    <physiologicalReaction direction="left-to-right" evidence="10">
        <dbReference type="Rhea" id="RHEA:16854"/>
    </physiologicalReaction>
</comment>
<evidence type="ECO:0000313" key="14">
    <source>
        <dbReference type="EMBL" id="PZW36698.1"/>
    </source>
</evidence>
<dbReference type="UniPathway" id="UPA00075">
    <property type="reaction ID" value="UER00336"/>
</dbReference>
<dbReference type="SMART" id="SM00998">
    <property type="entry name" value="ADSL_C"/>
    <property type="match status" value="1"/>
</dbReference>
<keyword evidence="6 12" id="KW-0658">Purine biosynthesis</keyword>
<dbReference type="NCBIfam" id="TIGR00928">
    <property type="entry name" value="purB"/>
    <property type="match status" value="1"/>
</dbReference>
<evidence type="ECO:0000256" key="4">
    <source>
        <dbReference type="ARBA" id="ARBA00012339"/>
    </source>
</evidence>
<dbReference type="GO" id="GO:0044208">
    <property type="term" value="P:'de novo' AMP biosynthetic process"/>
    <property type="evidence" value="ECO:0007669"/>
    <property type="project" value="UniProtKB-UniPathway"/>
</dbReference>
<dbReference type="GO" id="GO:0070626">
    <property type="term" value="F:(S)-2-(5-amino-1-(5-phospho-D-ribosyl)imidazole-4-carboxamido) succinate lyase (fumarate-forming) activity"/>
    <property type="evidence" value="ECO:0007669"/>
    <property type="project" value="TreeGrafter"/>
</dbReference>
<dbReference type="Pfam" id="PF10397">
    <property type="entry name" value="ADSL_C"/>
    <property type="match status" value="1"/>
</dbReference>
<name>A0A326UDY6_THEHA</name>
<dbReference type="InterPro" id="IPR008948">
    <property type="entry name" value="L-Aspartase-like"/>
</dbReference>
<evidence type="ECO:0000256" key="2">
    <source>
        <dbReference type="ARBA" id="ARBA00004734"/>
    </source>
</evidence>
<dbReference type="Gene3D" id="1.20.200.10">
    <property type="entry name" value="Fumarase/aspartase (Central domain)"/>
    <property type="match status" value="1"/>
</dbReference>
<dbReference type="PANTHER" id="PTHR43172:SF1">
    <property type="entry name" value="ADENYLOSUCCINATE LYASE"/>
    <property type="match status" value="1"/>
</dbReference>
<proteinExistence type="inferred from homology"/>
<comment type="pathway">
    <text evidence="2 12">Purine metabolism; AMP biosynthesis via de novo pathway; AMP from IMP: step 2/2.</text>
</comment>
<feature type="domain" description="Adenylosuccinate lyase C-terminal" evidence="13">
    <location>
        <begin position="348"/>
        <end position="435"/>
    </location>
</feature>
<evidence type="ECO:0000256" key="7">
    <source>
        <dbReference type="ARBA" id="ARBA00023239"/>
    </source>
</evidence>
<keyword evidence="15" id="KW-1185">Reference proteome</keyword>
<evidence type="ECO:0000256" key="12">
    <source>
        <dbReference type="RuleBase" id="RU361172"/>
    </source>
</evidence>
<keyword evidence="7 12" id="KW-0456">Lyase</keyword>
<dbReference type="InterPro" id="IPR024083">
    <property type="entry name" value="Fumarase/histidase_N"/>
</dbReference>
<dbReference type="UniPathway" id="UPA00074">
    <property type="reaction ID" value="UER00132"/>
</dbReference>
<dbReference type="Gene3D" id="1.10.275.10">
    <property type="entry name" value="Fumarase/aspartase (N-terminal domain)"/>
    <property type="match status" value="1"/>
</dbReference>
<dbReference type="InterPro" id="IPR022761">
    <property type="entry name" value="Fumarate_lyase_N"/>
</dbReference>
<accession>A0A326UDY6</accession>
<dbReference type="EMBL" id="QKUF01000001">
    <property type="protein sequence ID" value="PZW36698.1"/>
    <property type="molecule type" value="Genomic_DNA"/>
</dbReference>
<comment type="caution">
    <text evidence="14">The sequence shown here is derived from an EMBL/GenBank/DDBJ whole genome shotgun (WGS) entry which is preliminary data.</text>
</comment>